<gene>
    <name evidence="1" type="ORF">FHX80_1320</name>
</gene>
<comment type="caution">
    <text evidence="1">The sequence shown here is derived from an EMBL/GenBank/DDBJ whole genome shotgun (WGS) entry which is preliminary data.</text>
</comment>
<accession>A0A561TU22</accession>
<evidence type="ECO:0000313" key="1">
    <source>
        <dbReference type="EMBL" id="TWF90605.1"/>
    </source>
</evidence>
<proteinExistence type="predicted"/>
<dbReference type="Proteomes" id="UP000318186">
    <property type="component" value="Unassembled WGS sequence"/>
</dbReference>
<organism evidence="1 2">
    <name type="scientific">Streptomyces brevispora</name>
    <dbReference type="NCBI Taxonomy" id="887462"/>
    <lineage>
        <taxon>Bacteria</taxon>
        <taxon>Bacillati</taxon>
        <taxon>Actinomycetota</taxon>
        <taxon>Actinomycetes</taxon>
        <taxon>Kitasatosporales</taxon>
        <taxon>Streptomycetaceae</taxon>
        <taxon>Streptomyces</taxon>
    </lineage>
</organism>
<sequence length="37" mass="4016">MTTVRKKAYVILDGTVLPIDLIAADQPYYSGKKSTTG</sequence>
<protein>
    <submittedName>
        <fullName evidence="1">Uncharacterized protein</fullName>
    </submittedName>
</protein>
<dbReference type="EMBL" id="VIWW01000003">
    <property type="protein sequence ID" value="TWF90605.1"/>
    <property type="molecule type" value="Genomic_DNA"/>
</dbReference>
<reference evidence="1 2" key="1">
    <citation type="submission" date="2019-06" db="EMBL/GenBank/DDBJ databases">
        <title>Sequencing the genomes of 1000 actinobacteria strains.</title>
        <authorList>
            <person name="Klenk H.-P."/>
        </authorList>
    </citation>
    <scope>NUCLEOTIDE SEQUENCE [LARGE SCALE GENOMIC DNA]</scope>
    <source>
        <strain evidence="1 2">DSM 42059</strain>
    </source>
</reference>
<evidence type="ECO:0000313" key="2">
    <source>
        <dbReference type="Proteomes" id="UP000318186"/>
    </source>
</evidence>
<dbReference type="AlphaFoldDB" id="A0A561TU22"/>
<name>A0A561TU22_9ACTN</name>